<dbReference type="AlphaFoldDB" id="A0AAD6BY60"/>
<gene>
    <name evidence="4" type="ORF">N7458_010052</name>
</gene>
<comment type="similarity">
    <text evidence="1">Belongs to the short-chain dehydrogenases/reductases (SDR) family.</text>
</comment>
<dbReference type="GeneID" id="81603677"/>
<accession>A0AAD6BY60</accession>
<dbReference type="GO" id="GO:0016616">
    <property type="term" value="F:oxidoreductase activity, acting on the CH-OH group of donors, NAD or NADP as acceptor"/>
    <property type="evidence" value="ECO:0007669"/>
    <property type="project" value="TreeGrafter"/>
</dbReference>
<evidence type="ECO:0000256" key="3">
    <source>
        <dbReference type="ARBA" id="ARBA00023002"/>
    </source>
</evidence>
<organism evidence="4 5">
    <name type="scientific">Penicillium daleae</name>
    <dbReference type="NCBI Taxonomy" id="63821"/>
    <lineage>
        <taxon>Eukaryota</taxon>
        <taxon>Fungi</taxon>
        <taxon>Dikarya</taxon>
        <taxon>Ascomycota</taxon>
        <taxon>Pezizomycotina</taxon>
        <taxon>Eurotiomycetes</taxon>
        <taxon>Eurotiomycetidae</taxon>
        <taxon>Eurotiales</taxon>
        <taxon>Aspergillaceae</taxon>
        <taxon>Penicillium</taxon>
    </lineage>
</organism>
<keyword evidence="5" id="KW-1185">Reference proteome</keyword>
<dbReference type="SUPFAM" id="SSF51735">
    <property type="entry name" value="NAD(P)-binding Rossmann-fold domains"/>
    <property type="match status" value="1"/>
</dbReference>
<evidence type="ECO:0000313" key="5">
    <source>
        <dbReference type="Proteomes" id="UP001213681"/>
    </source>
</evidence>
<keyword evidence="2" id="KW-0521">NADP</keyword>
<dbReference type="Proteomes" id="UP001213681">
    <property type="component" value="Unassembled WGS sequence"/>
</dbReference>
<comment type="caution">
    <text evidence="4">The sequence shown here is derived from an EMBL/GenBank/DDBJ whole genome shotgun (WGS) entry which is preliminary data.</text>
</comment>
<dbReference type="EMBL" id="JAPVEA010000008">
    <property type="protein sequence ID" value="KAJ5439054.1"/>
    <property type="molecule type" value="Genomic_DNA"/>
</dbReference>
<dbReference type="InterPro" id="IPR002347">
    <property type="entry name" value="SDR_fam"/>
</dbReference>
<dbReference type="PANTHER" id="PTHR42760:SF37">
    <property type="entry name" value="CLAVALDEHYDE DEHYDROGENASE"/>
    <property type="match status" value="1"/>
</dbReference>
<evidence type="ECO:0000256" key="2">
    <source>
        <dbReference type="ARBA" id="ARBA00022857"/>
    </source>
</evidence>
<keyword evidence="3" id="KW-0560">Oxidoreductase</keyword>
<reference evidence="4" key="1">
    <citation type="submission" date="2022-12" db="EMBL/GenBank/DDBJ databases">
        <authorList>
            <person name="Petersen C."/>
        </authorList>
    </citation>
    <scope>NUCLEOTIDE SEQUENCE</scope>
    <source>
        <strain evidence="4">IBT 16125</strain>
    </source>
</reference>
<reference evidence="4" key="2">
    <citation type="journal article" date="2023" name="IMA Fungus">
        <title>Comparative genomic study of the Penicillium genus elucidates a diverse pangenome and 15 lateral gene transfer events.</title>
        <authorList>
            <person name="Petersen C."/>
            <person name="Sorensen T."/>
            <person name="Nielsen M.R."/>
            <person name="Sondergaard T.E."/>
            <person name="Sorensen J.L."/>
            <person name="Fitzpatrick D.A."/>
            <person name="Frisvad J.C."/>
            <person name="Nielsen K.L."/>
        </authorList>
    </citation>
    <scope>NUCLEOTIDE SEQUENCE</scope>
    <source>
        <strain evidence="4">IBT 16125</strain>
    </source>
</reference>
<dbReference type="InterPro" id="IPR036291">
    <property type="entry name" value="NAD(P)-bd_dom_sf"/>
</dbReference>
<dbReference type="Gene3D" id="3.40.50.720">
    <property type="entry name" value="NAD(P)-binding Rossmann-like Domain"/>
    <property type="match status" value="1"/>
</dbReference>
<evidence type="ECO:0000256" key="1">
    <source>
        <dbReference type="ARBA" id="ARBA00006484"/>
    </source>
</evidence>
<dbReference type="PANTHER" id="PTHR42760">
    <property type="entry name" value="SHORT-CHAIN DEHYDROGENASES/REDUCTASES FAMILY MEMBER"/>
    <property type="match status" value="1"/>
</dbReference>
<proteinExistence type="inferred from homology"/>
<evidence type="ECO:0000313" key="4">
    <source>
        <dbReference type="EMBL" id="KAJ5439054.1"/>
    </source>
</evidence>
<dbReference type="PRINTS" id="PR00081">
    <property type="entry name" value="GDHRDH"/>
</dbReference>
<dbReference type="Pfam" id="PF00106">
    <property type="entry name" value="adh_short"/>
    <property type="match status" value="1"/>
</dbReference>
<protein>
    <submittedName>
        <fullName evidence="4">Glucose/ribitol dehydrogenase</fullName>
    </submittedName>
</protein>
<dbReference type="RefSeq" id="XP_056762283.1">
    <property type="nucleotide sequence ID" value="XM_056913434.1"/>
</dbReference>
<name>A0AAD6BY60_9EURO</name>
<sequence length="261" mass="28983">MTTKITEIVDVEDLSRPTNSNEMTNFVPSLHHDTYPFITPTGSELVTKSIFITGASRGLGRATAIRCAKAGCAKIALAARGSLAGVVQEIEETVREAGIPPPQILPLQVDVTSDKSVRAAAKAVYEAFGGKLDILVNNAGHFTKFKPIHEVDPRNADTKIVINLSSMATNCLTYGASAYQVSRFSNCWFSEFVARDYERQSVSLCTLDKANLPEDTVVWLCSQRREWLNARFVIGNWDMEELEKKKSEIVEKDLFKYRITT</sequence>
<dbReference type="CDD" id="cd05233">
    <property type="entry name" value="SDR_c"/>
    <property type="match status" value="1"/>
</dbReference>